<dbReference type="EMBL" id="DTFV01000135">
    <property type="protein sequence ID" value="HGI31537.1"/>
    <property type="molecule type" value="Genomic_DNA"/>
</dbReference>
<dbReference type="PANTHER" id="PTHR30246">
    <property type="entry name" value="2-KETO-3-DEOXY-6-PHOSPHOGLUCONATE ALDOLASE"/>
    <property type="match status" value="1"/>
</dbReference>
<organism evidence="6">
    <name type="scientific">Candidatus Caldatribacterium californiense</name>
    <dbReference type="NCBI Taxonomy" id="1454726"/>
    <lineage>
        <taxon>Bacteria</taxon>
        <taxon>Pseudomonadati</taxon>
        <taxon>Atribacterota</taxon>
        <taxon>Atribacteria</taxon>
        <taxon>Atribacterales</taxon>
        <taxon>Candidatus Caldatribacteriaceae</taxon>
        <taxon>Candidatus Caldatribacterium</taxon>
    </lineage>
</organism>
<proteinExistence type="inferred from homology"/>
<evidence type="ECO:0000256" key="2">
    <source>
        <dbReference type="ARBA" id="ARBA00006906"/>
    </source>
</evidence>
<dbReference type="SUPFAM" id="SSF51569">
    <property type="entry name" value="Aldolase"/>
    <property type="match status" value="1"/>
</dbReference>
<evidence type="ECO:0000256" key="4">
    <source>
        <dbReference type="ARBA" id="ARBA00023239"/>
    </source>
</evidence>
<comment type="subunit">
    <text evidence="3">Homotrimer.</text>
</comment>
<keyword evidence="4" id="KW-0456">Lyase</keyword>
<dbReference type="AlphaFoldDB" id="A0A7V3YI41"/>
<keyword evidence="5" id="KW-0119">Carbohydrate metabolism</keyword>
<sequence>MSLKGKAAIVQRIEEEKIIAIIRAQSSQALMEVVEALKRGGIYAIEVTMTTPGALGILEEVRKHMDDVLFGAGTVLDPETARLCIASGAQFLVTPSLNERVIEMAHRYDVPIIPGALTPTEILRAWESGAEVVKVFPASSLGPSYIRELKGPFPQIKLCPTGGVNLENVADFLRAGASCVGVGGSLVRKDLIEGKKWEELTDLARRFKEAVRLL</sequence>
<gene>
    <name evidence="6" type="ORF">ENV30_09590</name>
</gene>
<comment type="pathway">
    <text evidence="1">Carbohydrate acid metabolism.</text>
</comment>
<dbReference type="Pfam" id="PF01081">
    <property type="entry name" value="Aldolase"/>
    <property type="match status" value="1"/>
</dbReference>
<evidence type="ECO:0000256" key="1">
    <source>
        <dbReference type="ARBA" id="ARBA00004761"/>
    </source>
</evidence>
<reference evidence="6" key="1">
    <citation type="journal article" date="2020" name="mSystems">
        <title>Genome- and Community-Level Interaction Insights into Carbon Utilization and Element Cycling Functions of Hydrothermarchaeota in Hydrothermal Sediment.</title>
        <authorList>
            <person name="Zhou Z."/>
            <person name="Liu Y."/>
            <person name="Xu W."/>
            <person name="Pan J."/>
            <person name="Luo Z.H."/>
            <person name="Li M."/>
        </authorList>
    </citation>
    <scope>NUCLEOTIDE SEQUENCE [LARGE SCALE GENOMIC DNA]</scope>
    <source>
        <strain evidence="6">SpSt-747</strain>
    </source>
</reference>
<evidence type="ECO:0000313" key="6">
    <source>
        <dbReference type="EMBL" id="HGI31537.1"/>
    </source>
</evidence>
<protein>
    <submittedName>
        <fullName evidence="6">Bifunctional 4-hydroxy-2-oxoglutarate aldolase/2-dehydro-3-deoxy-phosphogluconate aldolase</fullName>
    </submittedName>
</protein>
<dbReference type="GO" id="GO:0016829">
    <property type="term" value="F:lyase activity"/>
    <property type="evidence" value="ECO:0007669"/>
    <property type="project" value="UniProtKB-KW"/>
</dbReference>
<dbReference type="NCBIfam" id="TIGR01182">
    <property type="entry name" value="eda"/>
    <property type="match status" value="1"/>
</dbReference>
<dbReference type="PANTHER" id="PTHR30246:SF1">
    <property type="entry name" value="2-DEHYDRO-3-DEOXY-6-PHOSPHOGALACTONATE ALDOLASE-RELATED"/>
    <property type="match status" value="1"/>
</dbReference>
<evidence type="ECO:0000256" key="3">
    <source>
        <dbReference type="ARBA" id="ARBA00011233"/>
    </source>
</evidence>
<comment type="caution">
    <text evidence="6">The sequence shown here is derived from an EMBL/GenBank/DDBJ whole genome shotgun (WGS) entry which is preliminary data.</text>
</comment>
<dbReference type="CDD" id="cd00452">
    <property type="entry name" value="KDPG_aldolase"/>
    <property type="match status" value="1"/>
</dbReference>
<accession>A0A7V3YI41</accession>
<dbReference type="InterPro" id="IPR013785">
    <property type="entry name" value="Aldolase_TIM"/>
</dbReference>
<evidence type="ECO:0000256" key="5">
    <source>
        <dbReference type="ARBA" id="ARBA00023277"/>
    </source>
</evidence>
<dbReference type="InterPro" id="IPR000887">
    <property type="entry name" value="Aldlse_KDPG_KHG"/>
</dbReference>
<name>A0A7V3YI41_9BACT</name>
<comment type="similarity">
    <text evidence="2">Belongs to the KHG/KDPG aldolase family.</text>
</comment>
<dbReference type="Gene3D" id="3.20.20.70">
    <property type="entry name" value="Aldolase class I"/>
    <property type="match status" value="1"/>
</dbReference>